<feature type="non-terminal residue" evidence="2">
    <location>
        <position position="1"/>
    </location>
</feature>
<dbReference type="EMBL" id="HACG01052207">
    <property type="protein sequence ID" value="CEK99078.1"/>
    <property type="molecule type" value="Transcribed_RNA"/>
</dbReference>
<gene>
    <name evidence="2" type="primary">ORF220338</name>
</gene>
<name>A0A0B7C1I6_9EUPU</name>
<evidence type="ECO:0000256" key="1">
    <source>
        <dbReference type="SAM" id="MobiDB-lite"/>
    </source>
</evidence>
<proteinExistence type="predicted"/>
<sequence length="125" mass="13832">GDKTVGKQQRMVYSACKRMPSIAEGANTVEEENQAVFAKPRSCVDDWRPVTKNSKLINCCDSTEESGQTNTSPLQGQELMSGTVQTPNPQMRDSVFQTPYFTPCAQRQTPAFMTGVKLQTPLRTP</sequence>
<protein>
    <submittedName>
        <fullName evidence="2">Uncharacterized protein</fullName>
    </submittedName>
</protein>
<reference evidence="2" key="1">
    <citation type="submission" date="2014-12" db="EMBL/GenBank/DDBJ databases">
        <title>Insight into the proteome of Arion vulgaris.</title>
        <authorList>
            <person name="Aradska J."/>
            <person name="Bulat T."/>
            <person name="Smidak R."/>
            <person name="Sarate P."/>
            <person name="Gangsoo J."/>
            <person name="Sialana F."/>
            <person name="Bilban M."/>
            <person name="Lubec G."/>
        </authorList>
    </citation>
    <scope>NUCLEOTIDE SEQUENCE</scope>
    <source>
        <tissue evidence="2">Skin</tissue>
    </source>
</reference>
<organism evidence="2">
    <name type="scientific">Arion vulgaris</name>
    <dbReference type="NCBI Taxonomy" id="1028688"/>
    <lineage>
        <taxon>Eukaryota</taxon>
        <taxon>Metazoa</taxon>
        <taxon>Spiralia</taxon>
        <taxon>Lophotrochozoa</taxon>
        <taxon>Mollusca</taxon>
        <taxon>Gastropoda</taxon>
        <taxon>Heterobranchia</taxon>
        <taxon>Euthyneura</taxon>
        <taxon>Panpulmonata</taxon>
        <taxon>Eupulmonata</taxon>
        <taxon>Stylommatophora</taxon>
        <taxon>Helicina</taxon>
        <taxon>Arionoidea</taxon>
        <taxon>Arionidae</taxon>
        <taxon>Arion</taxon>
    </lineage>
</organism>
<feature type="non-terminal residue" evidence="2">
    <location>
        <position position="125"/>
    </location>
</feature>
<feature type="region of interest" description="Disordered" evidence="1">
    <location>
        <begin position="61"/>
        <end position="95"/>
    </location>
</feature>
<evidence type="ECO:0000313" key="2">
    <source>
        <dbReference type="EMBL" id="CEK99078.1"/>
    </source>
</evidence>
<dbReference type="AlphaFoldDB" id="A0A0B7C1I6"/>
<accession>A0A0B7C1I6</accession>
<feature type="compositionally biased region" description="Polar residues" evidence="1">
    <location>
        <begin position="65"/>
        <end position="95"/>
    </location>
</feature>